<reference evidence="3" key="1">
    <citation type="journal article" date="2019" name="Int. J. Syst. Evol. Microbiol.">
        <title>The Global Catalogue of Microorganisms (GCM) 10K type strain sequencing project: providing services to taxonomists for standard genome sequencing and annotation.</title>
        <authorList>
            <consortium name="The Broad Institute Genomics Platform"/>
            <consortium name="The Broad Institute Genome Sequencing Center for Infectious Disease"/>
            <person name="Wu L."/>
            <person name="Ma J."/>
        </authorList>
    </citation>
    <scope>NUCLEOTIDE SEQUENCE [LARGE SCALE GENOMIC DNA]</scope>
    <source>
        <strain evidence="3">JCM 17442</strain>
    </source>
</reference>
<name>A0ABP8DX37_9MICO</name>
<protein>
    <submittedName>
        <fullName evidence="2">Uncharacterized protein</fullName>
    </submittedName>
</protein>
<accession>A0ABP8DX37</accession>
<feature type="region of interest" description="Disordered" evidence="1">
    <location>
        <begin position="38"/>
        <end position="69"/>
    </location>
</feature>
<feature type="region of interest" description="Disordered" evidence="1">
    <location>
        <begin position="99"/>
        <end position="119"/>
    </location>
</feature>
<comment type="caution">
    <text evidence="2">The sequence shown here is derived from an EMBL/GenBank/DDBJ whole genome shotgun (WGS) entry which is preliminary data.</text>
</comment>
<proteinExistence type="predicted"/>
<evidence type="ECO:0000313" key="2">
    <source>
        <dbReference type="EMBL" id="GAA4264486.1"/>
    </source>
</evidence>
<organism evidence="2 3">
    <name type="scientific">Frondihabitans peucedani</name>
    <dbReference type="NCBI Taxonomy" id="598626"/>
    <lineage>
        <taxon>Bacteria</taxon>
        <taxon>Bacillati</taxon>
        <taxon>Actinomycetota</taxon>
        <taxon>Actinomycetes</taxon>
        <taxon>Micrococcales</taxon>
        <taxon>Microbacteriaceae</taxon>
        <taxon>Frondihabitans</taxon>
    </lineage>
</organism>
<sequence>MLANFAYDDVILLERSCIEVARIVHACDLVCDEAPEAPAAGAADDEPDPEAGDDESADADDDPADGPTLVQPAAEAISAMASAAVGRRVFFMVASLRLDGSGDTRSHPPAFTLTTGGRE</sequence>
<evidence type="ECO:0000256" key="1">
    <source>
        <dbReference type="SAM" id="MobiDB-lite"/>
    </source>
</evidence>
<feature type="compositionally biased region" description="Acidic residues" evidence="1">
    <location>
        <begin position="43"/>
        <end position="64"/>
    </location>
</feature>
<dbReference type="EMBL" id="BAABAU010000001">
    <property type="protein sequence ID" value="GAA4264486.1"/>
    <property type="molecule type" value="Genomic_DNA"/>
</dbReference>
<evidence type="ECO:0000313" key="3">
    <source>
        <dbReference type="Proteomes" id="UP001501594"/>
    </source>
</evidence>
<keyword evidence="3" id="KW-1185">Reference proteome</keyword>
<dbReference type="Proteomes" id="UP001501594">
    <property type="component" value="Unassembled WGS sequence"/>
</dbReference>
<gene>
    <name evidence="2" type="ORF">GCM10022256_00980</name>
</gene>